<dbReference type="GO" id="GO:1990904">
    <property type="term" value="C:ribonucleoprotein complex"/>
    <property type="evidence" value="ECO:0007669"/>
    <property type="project" value="UniProtKB-KW"/>
</dbReference>
<feature type="non-terminal residue" evidence="7">
    <location>
        <position position="1"/>
    </location>
</feature>
<dbReference type="GO" id="GO:0005840">
    <property type="term" value="C:ribosome"/>
    <property type="evidence" value="ECO:0007669"/>
    <property type="project" value="UniProtKB-KW"/>
</dbReference>
<evidence type="ECO:0000256" key="6">
    <source>
        <dbReference type="SAM" id="MobiDB-lite"/>
    </source>
</evidence>
<feature type="compositionally biased region" description="Basic and acidic residues" evidence="6">
    <location>
        <begin position="305"/>
        <end position="315"/>
    </location>
</feature>
<evidence type="ECO:0000313" key="7">
    <source>
        <dbReference type="EMBL" id="KAL3878399.1"/>
    </source>
</evidence>
<gene>
    <name evidence="7" type="ORF">ACJMK2_030754</name>
</gene>
<evidence type="ECO:0000256" key="5">
    <source>
        <dbReference type="ARBA" id="ARBA00035538"/>
    </source>
</evidence>
<proteinExistence type="inferred from homology"/>
<dbReference type="PANTHER" id="PTHR13528">
    <property type="entry name" value="39S RIBOSOMAL PROTEIN L28, MITOCHONDRIAL"/>
    <property type="match status" value="1"/>
</dbReference>
<protein>
    <recommendedName>
        <fullName evidence="4">Large ribosomal subunit protein bL28m</fullName>
    </recommendedName>
    <alternativeName>
        <fullName evidence="5">39S ribosomal protein L28, mitochondrial</fullName>
    </alternativeName>
</protein>
<name>A0ABD3WWQ1_SINWO</name>
<keyword evidence="2" id="KW-0689">Ribosomal protein</keyword>
<comment type="similarity">
    <text evidence="1">Belongs to the bacterial ribosomal protein bL28 family.</text>
</comment>
<dbReference type="PANTHER" id="PTHR13528:SF2">
    <property type="entry name" value="LARGE RIBOSOMAL SUBUNIT PROTEIN BL28M"/>
    <property type="match status" value="1"/>
</dbReference>
<organism evidence="7 8">
    <name type="scientific">Sinanodonta woodiana</name>
    <name type="common">Chinese pond mussel</name>
    <name type="synonym">Anodonta woodiana</name>
    <dbReference type="NCBI Taxonomy" id="1069815"/>
    <lineage>
        <taxon>Eukaryota</taxon>
        <taxon>Metazoa</taxon>
        <taxon>Spiralia</taxon>
        <taxon>Lophotrochozoa</taxon>
        <taxon>Mollusca</taxon>
        <taxon>Bivalvia</taxon>
        <taxon>Autobranchia</taxon>
        <taxon>Heteroconchia</taxon>
        <taxon>Palaeoheterodonta</taxon>
        <taxon>Unionida</taxon>
        <taxon>Unionoidea</taxon>
        <taxon>Unionidae</taxon>
        <taxon>Unioninae</taxon>
        <taxon>Sinanodonta</taxon>
    </lineage>
</organism>
<dbReference type="InterPro" id="IPR034704">
    <property type="entry name" value="Ribosomal_bL28/bL31-like_sf"/>
</dbReference>
<evidence type="ECO:0000256" key="4">
    <source>
        <dbReference type="ARBA" id="ARBA00035269"/>
    </source>
</evidence>
<evidence type="ECO:0000256" key="2">
    <source>
        <dbReference type="ARBA" id="ARBA00022980"/>
    </source>
</evidence>
<accession>A0ABD3WWQ1</accession>
<reference evidence="7 8" key="1">
    <citation type="submission" date="2024-11" db="EMBL/GenBank/DDBJ databases">
        <title>Chromosome-level genome assembly of the freshwater bivalve Anodonta woodiana.</title>
        <authorList>
            <person name="Chen X."/>
        </authorList>
    </citation>
    <scope>NUCLEOTIDE SEQUENCE [LARGE SCALE GENOMIC DNA]</scope>
    <source>
        <strain evidence="7">MN2024</strain>
        <tissue evidence="7">Gills</tissue>
    </source>
</reference>
<evidence type="ECO:0000313" key="8">
    <source>
        <dbReference type="Proteomes" id="UP001634394"/>
    </source>
</evidence>
<dbReference type="AlphaFoldDB" id="A0ABD3WWQ1"/>
<evidence type="ECO:0000256" key="3">
    <source>
        <dbReference type="ARBA" id="ARBA00023274"/>
    </source>
</evidence>
<keyword evidence="3" id="KW-0687">Ribonucleoprotein</keyword>
<sequence length="315" mass="37034">SAIQYGCAHSLNLTTSTGASLTCLYYFTLTLKMSMIKYALPLRKLIIPRLHKLKNAAYTYNWTAEEDKLLPEHFKKRAWEFMTRDPAPVNYIPEKGRWKMDPRFKYRIPVQNVPIRVLFPRESNNGLWGGEGIIKGFEKKEKDSVRVPHLWLPRLRRSILYSEILDRYMSIMVTRRALDLIDEAYGLDHYILKTHERDLNSRLAMKLKQEMLLALARKSLYPSDPVKRDKIYNRYKEYIIPEEEAEWIGLTVPEALKKAEEMQAKNSTIRPLKEVFTEEIVQKLQEQSMGDKGARSSSWFKKLSPFKEPEEDKKS</sequence>
<dbReference type="EMBL" id="JBJQND010000004">
    <property type="protein sequence ID" value="KAL3878399.1"/>
    <property type="molecule type" value="Genomic_DNA"/>
</dbReference>
<evidence type="ECO:0000256" key="1">
    <source>
        <dbReference type="ARBA" id="ARBA00008760"/>
    </source>
</evidence>
<dbReference type="InterPro" id="IPR026569">
    <property type="entry name" value="Ribosomal_bL28"/>
</dbReference>
<feature type="region of interest" description="Disordered" evidence="6">
    <location>
        <begin position="285"/>
        <end position="315"/>
    </location>
</feature>
<dbReference type="SUPFAM" id="SSF143800">
    <property type="entry name" value="L28p-like"/>
    <property type="match status" value="1"/>
</dbReference>
<dbReference type="Proteomes" id="UP001634394">
    <property type="component" value="Unassembled WGS sequence"/>
</dbReference>
<comment type="caution">
    <text evidence="7">The sequence shown here is derived from an EMBL/GenBank/DDBJ whole genome shotgun (WGS) entry which is preliminary data.</text>
</comment>
<keyword evidence="8" id="KW-1185">Reference proteome</keyword>